<name>A0A6A1UL47_9ROSI</name>
<evidence type="ECO:0000256" key="1">
    <source>
        <dbReference type="SAM" id="MobiDB-lite"/>
    </source>
</evidence>
<feature type="domain" description="Transposase MuDR plant" evidence="2">
    <location>
        <begin position="291"/>
        <end position="345"/>
    </location>
</feature>
<evidence type="ECO:0000313" key="4">
    <source>
        <dbReference type="Proteomes" id="UP000516437"/>
    </source>
</evidence>
<reference evidence="3 4" key="1">
    <citation type="journal article" date="2019" name="Plant Biotechnol. J.">
        <title>The red bayberry genome and genetic basis of sex determination.</title>
        <authorList>
            <person name="Jia H.M."/>
            <person name="Jia H.J."/>
            <person name="Cai Q.L."/>
            <person name="Wang Y."/>
            <person name="Zhao H.B."/>
            <person name="Yang W.F."/>
            <person name="Wang G.Y."/>
            <person name="Li Y.H."/>
            <person name="Zhan D.L."/>
            <person name="Shen Y.T."/>
            <person name="Niu Q.F."/>
            <person name="Chang L."/>
            <person name="Qiu J."/>
            <person name="Zhao L."/>
            <person name="Xie H.B."/>
            <person name="Fu W.Y."/>
            <person name="Jin J."/>
            <person name="Li X.W."/>
            <person name="Jiao Y."/>
            <person name="Zhou C.C."/>
            <person name="Tu T."/>
            <person name="Chai C.Y."/>
            <person name="Gao J.L."/>
            <person name="Fan L.J."/>
            <person name="van de Weg E."/>
            <person name="Wang J.Y."/>
            <person name="Gao Z.S."/>
        </authorList>
    </citation>
    <scope>NUCLEOTIDE SEQUENCE [LARGE SCALE GENOMIC DNA]</scope>
    <source>
        <tissue evidence="3">Leaves</tissue>
    </source>
</reference>
<gene>
    <name evidence="3" type="ORF">CJ030_MR0G005899</name>
</gene>
<feature type="region of interest" description="Disordered" evidence="1">
    <location>
        <begin position="238"/>
        <end position="283"/>
    </location>
</feature>
<evidence type="ECO:0000259" key="2">
    <source>
        <dbReference type="Pfam" id="PF03108"/>
    </source>
</evidence>
<dbReference type="OrthoDB" id="1750715at2759"/>
<accession>A0A6A1UL47</accession>
<feature type="compositionally biased region" description="Acidic residues" evidence="1">
    <location>
        <begin position="256"/>
        <end position="270"/>
    </location>
</feature>
<feature type="region of interest" description="Disordered" evidence="1">
    <location>
        <begin position="175"/>
        <end position="208"/>
    </location>
</feature>
<protein>
    <recommendedName>
        <fullName evidence="2">Transposase MuDR plant domain-containing protein</fullName>
    </recommendedName>
</protein>
<sequence length="353" mass="40014">MYQEKNVPRASRIRKSWRELKKTKTIFRTIPVKAACNLFLYIVSSHVEVSMFTSRFSAKVLALFLVGPAKFEMCKLERDDSQSDLTPLKCDADVLTTVARILLEGRDTLRIYVEHGTSRPILVPEPDVTENMNEEDMVFHDVLEDRSMTDMGVDAEDIVREAKDVNVNVEDIMRDAEGVNSEGEAVDSDDDIEGDNIEADVSDFDKSDADSELYEYAVQTDESGDDARKASMEWFGQGTKNDVSADEPKIVRSSDDDIMESTSEDNASDEDQPRKRKGTDFREEELEDGTVQLEKGMKFRDLALFKKALALHGIQNNYDYHCLKSDKKRVTAVCALKCSWRIHVSFMISKEAV</sequence>
<keyword evidence="4" id="KW-1185">Reference proteome</keyword>
<evidence type="ECO:0000313" key="3">
    <source>
        <dbReference type="EMBL" id="KAB1200903.1"/>
    </source>
</evidence>
<dbReference type="Proteomes" id="UP000516437">
    <property type="component" value="Unassembled WGS sequence"/>
</dbReference>
<comment type="caution">
    <text evidence="3">The sequence shown here is derived from an EMBL/GenBank/DDBJ whole genome shotgun (WGS) entry which is preliminary data.</text>
</comment>
<proteinExistence type="predicted"/>
<dbReference type="EMBL" id="RXIC02000113">
    <property type="protein sequence ID" value="KAB1200903.1"/>
    <property type="molecule type" value="Genomic_DNA"/>
</dbReference>
<organism evidence="3 4">
    <name type="scientific">Morella rubra</name>
    <name type="common">Chinese bayberry</name>
    <dbReference type="NCBI Taxonomy" id="262757"/>
    <lineage>
        <taxon>Eukaryota</taxon>
        <taxon>Viridiplantae</taxon>
        <taxon>Streptophyta</taxon>
        <taxon>Embryophyta</taxon>
        <taxon>Tracheophyta</taxon>
        <taxon>Spermatophyta</taxon>
        <taxon>Magnoliopsida</taxon>
        <taxon>eudicotyledons</taxon>
        <taxon>Gunneridae</taxon>
        <taxon>Pentapetalae</taxon>
        <taxon>rosids</taxon>
        <taxon>fabids</taxon>
        <taxon>Fagales</taxon>
        <taxon>Myricaceae</taxon>
        <taxon>Morella</taxon>
    </lineage>
</organism>
<dbReference type="InterPro" id="IPR004332">
    <property type="entry name" value="Transposase_MuDR"/>
</dbReference>
<feature type="compositionally biased region" description="Basic and acidic residues" evidence="1">
    <location>
        <begin position="246"/>
        <end position="255"/>
    </location>
</feature>
<dbReference type="Pfam" id="PF03108">
    <property type="entry name" value="DBD_Tnp_Mut"/>
    <property type="match status" value="1"/>
</dbReference>
<feature type="compositionally biased region" description="Acidic residues" evidence="1">
    <location>
        <begin position="184"/>
        <end position="202"/>
    </location>
</feature>
<dbReference type="AlphaFoldDB" id="A0A6A1UL47"/>